<keyword evidence="4" id="KW-0732">Signal</keyword>
<gene>
    <name evidence="8" type="ORF">Q3O59_08010</name>
</gene>
<dbReference type="Pfam" id="PF16822">
    <property type="entry name" value="ALGX"/>
    <property type="match status" value="1"/>
</dbReference>
<reference evidence="8 9" key="1">
    <citation type="submission" date="2023-08" db="EMBL/GenBank/DDBJ databases">
        <authorList>
            <person name="Joshi A."/>
            <person name="Thite S."/>
        </authorList>
    </citation>
    <scope>NUCLEOTIDE SEQUENCE [LARGE SCALE GENOMIC DNA]</scope>
    <source>
        <strain evidence="8 9">1E1</strain>
    </source>
</reference>
<keyword evidence="9" id="KW-1185">Reference proteome</keyword>
<keyword evidence="6" id="KW-0016">Alginate biosynthesis</keyword>
<organism evidence="8 9">
    <name type="scientific">Alkalimonas delamerensis</name>
    <dbReference type="NCBI Taxonomy" id="265981"/>
    <lineage>
        <taxon>Bacteria</taxon>
        <taxon>Pseudomonadati</taxon>
        <taxon>Pseudomonadota</taxon>
        <taxon>Gammaproteobacteria</taxon>
        <taxon>Alkalimonas</taxon>
    </lineage>
</organism>
<evidence type="ECO:0000256" key="6">
    <source>
        <dbReference type="ARBA" id="ARBA00022841"/>
    </source>
</evidence>
<evidence type="ECO:0000256" key="2">
    <source>
        <dbReference type="ARBA" id="ARBA00005182"/>
    </source>
</evidence>
<keyword evidence="3" id="KW-0808">Transferase</keyword>
<evidence type="ECO:0000256" key="3">
    <source>
        <dbReference type="ARBA" id="ARBA00022679"/>
    </source>
</evidence>
<evidence type="ECO:0000259" key="7">
    <source>
        <dbReference type="Pfam" id="PF16822"/>
    </source>
</evidence>
<evidence type="ECO:0000256" key="5">
    <source>
        <dbReference type="ARBA" id="ARBA00022764"/>
    </source>
</evidence>
<sequence length="451" mass="51451">MSRYHLKLTPLQQARKLGVRWCLDYPLAEQLFVLDEEKNTLYVQGWLLSLKPVQRIRLVLLQGEQRQYFPLNCERPDVIEAILKQPSDAHPQLRCGFKFTTEVLVEQLRLGVELDGELIELMAIDVTGVFKVLRGAESWLYLDNDTNKSVEQYTGKLLLGKDRLQRWQRYLGDLRRFETQNGIPSRLLIAPSKEMVYPQFYPHQRAAVTPVDQVCQLPEAEQVLVYPELALQQLTERSFRMSDTHWSAPGAKEACMQLALALGVDKAALTKKFQHDLYRVAKRYGDLGKKVFPPMPAEEQILKSFNHRRLVRYDNGLPNFGRVVVTTNRLAVSGGTLLLFGSSSSYSMMDYLSRIFRRVVLVHCAGNLDAELIAQLKPDYLVAQTNARFVVIPPTSESSLRLIMRDKLAKLAVAEQQSLLSKAALMKQKSSETLVNVLHQILEQEVSANVR</sequence>
<evidence type="ECO:0000256" key="1">
    <source>
        <dbReference type="ARBA" id="ARBA00004418"/>
    </source>
</evidence>
<dbReference type="EMBL" id="JAUZVY010000002">
    <property type="protein sequence ID" value="MDP4528971.1"/>
    <property type="molecule type" value="Genomic_DNA"/>
</dbReference>
<keyword evidence="5" id="KW-0574">Periplasm</keyword>
<evidence type="ECO:0000313" key="8">
    <source>
        <dbReference type="EMBL" id="MDP4528971.1"/>
    </source>
</evidence>
<evidence type="ECO:0000256" key="4">
    <source>
        <dbReference type="ARBA" id="ARBA00022729"/>
    </source>
</evidence>
<protein>
    <recommendedName>
        <fullName evidence="7">AlgX/AlgJ SGNH hydrolase-like domain-containing protein</fullName>
    </recommendedName>
</protein>
<evidence type="ECO:0000313" key="9">
    <source>
        <dbReference type="Proteomes" id="UP001236258"/>
    </source>
</evidence>
<comment type="pathway">
    <text evidence="2">Glycan biosynthesis; alginate biosynthesis.</text>
</comment>
<name>A0ABT9GQP7_9GAMM</name>
<comment type="subcellular location">
    <subcellularLocation>
        <location evidence="1">Periplasm</location>
    </subcellularLocation>
</comment>
<feature type="domain" description="AlgX/AlgJ SGNH hydrolase-like" evidence="7">
    <location>
        <begin position="132"/>
        <end position="293"/>
    </location>
</feature>
<accession>A0ABT9GQP7</accession>
<dbReference type="RefSeq" id="WP_305945058.1">
    <property type="nucleotide sequence ID" value="NZ_JAUZVY010000002.1"/>
</dbReference>
<proteinExistence type="predicted"/>
<dbReference type="InterPro" id="IPR031811">
    <property type="entry name" value="ALGX/ALGJ_SGNH-like"/>
</dbReference>
<comment type="caution">
    <text evidence="8">The sequence shown here is derived from an EMBL/GenBank/DDBJ whole genome shotgun (WGS) entry which is preliminary data.</text>
</comment>
<dbReference type="Proteomes" id="UP001236258">
    <property type="component" value="Unassembled WGS sequence"/>
</dbReference>